<dbReference type="EMBL" id="JAODUO010000040">
    <property type="protein sequence ID" value="KAK2192030.1"/>
    <property type="molecule type" value="Genomic_DNA"/>
</dbReference>
<dbReference type="Pfam" id="PF13771">
    <property type="entry name" value="zf-HC5HC2H"/>
    <property type="match status" value="1"/>
</dbReference>
<dbReference type="GO" id="GO:0008270">
    <property type="term" value="F:zinc ion binding"/>
    <property type="evidence" value="ECO:0007669"/>
    <property type="project" value="UniProtKB-KW"/>
</dbReference>
<organism evidence="6 7">
    <name type="scientific">Ridgeia piscesae</name>
    <name type="common">Tubeworm</name>
    <dbReference type="NCBI Taxonomy" id="27915"/>
    <lineage>
        <taxon>Eukaryota</taxon>
        <taxon>Metazoa</taxon>
        <taxon>Spiralia</taxon>
        <taxon>Lophotrochozoa</taxon>
        <taxon>Annelida</taxon>
        <taxon>Polychaeta</taxon>
        <taxon>Sedentaria</taxon>
        <taxon>Canalipalpata</taxon>
        <taxon>Sabellida</taxon>
        <taxon>Siboglinidae</taxon>
        <taxon>Ridgeia</taxon>
    </lineage>
</organism>
<keyword evidence="2" id="KW-0863">Zinc-finger</keyword>
<proteinExistence type="predicted"/>
<gene>
    <name evidence="6" type="ORF">NP493_40g03005</name>
</gene>
<dbReference type="InterPro" id="IPR013083">
    <property type="entry name" value="Znf_RING/FYVE/PHD"/>
</dbReference>
<evidence type="ECO:0000313" key="7">
    <source>
        <dbReference type="Proteomes" id="UP001209878"/>
    </source>
</evidence>
<dbReference type="InterPro" id="IPR034732">
    <property type="entry name" value="EPHD"/>
</dbReference>
<keyword evidence="3" id="KW-0862">Zinc</keyword>
<evidence type="ECO:0000256" key="1">
    <source>
        <dbReference type="ARBA" id="ARBA00022723"/>
    </source>
</evidence>
<evidence type="ECO:0000256" key="4">
    <source>
        <dbReference type="SAM" id="MobiDB-lite"/>
    </source>
</evidence>
<comment type="caution">
    <text evidence="6">The sequence shown here is derived from an EMBL/GenBank/DDBJ whole genome shotgun (WGS) entry which is preliminary data.</text>
</comment>
<evidence type="ECO:0000259" key="5">
    <source>
        <dbReference type="PROSITE" id="PS51805"/>
    </source>
</evidence>
<feature type="region of interest" description="Disordered" evidence="4">
    <location>
        <begin position="141"/>
        <end position="240"/>
    </location>
</feature>
<evidence type="ECO:0000313" key="6">
    <source>
        <dbReference type="EMBL" id="KAK2192030.1"/>
    </source>
</evidence>
<dbReference type="Proteomes" id="UP001209878">
    <property type="component" value="Unassembled WGS sequence"/>
</dbReference>
<dbReference type="PANTHER" id="PTHR12420">
    <property type="entry name" value="PHD FINGER PROTEIN"/>
    <property type="match status" value="1"/>
</dbReference>
<keyword evidence="1" id="KW-0479">Metal-binding</keyword>
<feature type="compositionally biased region" description="Polar residues" evidence="4">
    <location>
        <begin position="202"/>
        <end position="213"/>
    </location>
</feature>
<reference evidence="6" key="1">
    <citation type="journal article" date="2023" name="Mol. Biol. Evol.">
        <title>Third-Generation Sequencing Reveals the Adaptive Role of the Epigenome in Three Deep-Sea Polychaetes.</title>
        <authorList>
            <person name="Perez M."/>
            <person name="Aroh O."/>
            <person name="Sun Y."/>
            <person name="Lan Y."/>
            <person name="Juniper S.K."/>
            <person name="Young C.R."/>
            <person name="Angers B."/>
            <person name="Qian P.Y."/>
        </authorList>
    </citation>
    <scope>NUCLEOTIDE SEQUENCE</scope>
    <source>
        <strain evidence="6">R07B-5</strain>
    </source>
</reference>
<dbReference type="PANTHER" id="PTHR12420:SF45">
    <property type="entry name" value="TRANSCRIPTIONAL REGULATOR ATRX HOMOLOG"/>
    <property type="match status" value="1"/>
</dbReference>
<feature type="compositionally biased region" description="Acidic residues" evidence="4">
    <location>
        <begin position="145"/>
        <end position="155"/>
    </location>
</feature>
<dbReference type="InterPro" id="IPR051188">
    <property type="entry name" value="PHD-type_Zinc_Finger"/>
</dbReference>
<dbReference type="AlphaFoldDB" id="A0AAD9PCD2"/>
<feature type="domain" description="PHD-type" evidence="5">
    <location>
        <begin position="3"/>
        <end position="128"/>
    </location>
</feature>
<dbReference type="Gene3D" id="3.30.40.10">
    <property type="entry name" value="Zinc/RING finger domain, C3HC4 (zinc finger)"/>
    <property type="match status" value="1"/>
</dbReference>
<dbReference type="GO" id="GO:0005634">
    <property type="term" value="C:nucleus"/>
    <property type="evidence" value="ECO:0007669"/>
    <property type="project" value="TreeGrafter"/>
</dbReference>
<protein>
    <recommendedName>
        <fullName evidence="5">PHD-type domain-containing protein</fullName>
    </recommendedName>
</protein>
<evidence type="ECO:0000256" key="2">
    <source>
        <dbReference type="ARBA" id="ARBA00022771"/>
    </source>
</evidence>
<sequence>MEQQKCGLCRRGVDVNDICGRLWHKDDCAAHHKCMQYSSYLAQYKKQTFGGFYCDEVMAEIKRGTLLKCCICKKAGAREQRGATCGCAIKSCRATFHYPCAKEFAITIRMVDKQSKEVHYSVFCGKLHQEQYEKKNGMRYSYTDTSDEDEEDMVNEQEHSKVSNIRKSLTSPSPSPSSFPQGDTVKASSSLKKQKRKRICSLSRNCSLSGQTRSSKKSHRQGSERDTDNQPVVLGTVEKCPNDNLARVSMEASLTETASQSQHHGAN</sequence>
<name>A0AAD9PCD2_RIDPI</name>
<accession>A0AAD9PCD2</accession>
<keyword evidence="7" id="KW-1185">Reference proteome</keyword>
<evidence type="ECO:0000256" key="3">
    <source>
        <dbReference type="ARBA" id="ARBA00022833"/>
    </source>
</evidence>
<dbReference type="PROSITE" id="PS51805">
    <property type="entry name" value="EPHD"/>
    <property type="match status" value="1"/>
</dbReference>